<evidence type="ECO:0000256" key="1">
    <source>
        <dbReference type="ARBA" id="ARBA00004651"/>
    </source>
</evidence>
<dbReference type="SUPFAM" id="SSF82689">
    <property type="entry name" value="Mechanosensitive channel protein MscS (YggB), C-terminal domain"/>
    <property type="match status" value="2"/>
</dbReference>
<reference evidence="11 12" key="1">
    <citation type="submission" date="2024-03" db="EMBL/GenBank/DDBJ databases">
        <title>Mouse gut bacterial collection (mGBC) of GemPharmatech.</title>
        <authorList>
            <person name="He Y."/>
            <person name="Dong L."/>
            <person name="Wu D."/>
            <person name="Gao X."/>
            <person name="Lin Z."/>
        </authorList>
    </citation>
    <scope>NUCLEOTIDE SEQUENCE [LARGE SCALE GENOMIC DNA]</scope>
    <source>
        <strain evidence="11 12">54-13</strain>
    </source>
</reference>
<feature type="domain" description="Mechanosensitive ion channel transmembrane helices 2/3" evidence="10">
    <location>
        <begin position="104"/>
        <end position="143"/>
    </location>
</feature>
<accession>A0ABV4CUL8</accession>
<dbReference type="InterPro" id="IPR049278">
    <property type="entry name" value="MS_channel_C"/>
</dbReference>
<evidence type="ECO:0000256" key="2">
    <source>
        <dbReference type="ARBA" id="ARBA00008017"/>
    </source>
</evidence>
<evidence type="ECO:0000259" key="9">
    <source>
        <dbReference type="Pfam" id="PF21082"/>
    </source>
</evidence>
<dbReference type="Gene3D" id="1.10.287.1260">
    <property type="match status" value="1"/>
</dbReference>
<comment type="similarity">
    <text evidence="2">Belongs to the MscS (TC 1.A.23) family.</text>
</comment>
<evidence type="ECO:0000259" key="10">
    <source>
        <dbReference type="Pfam" id="PF21088"/>
    </source>
</evidence>
<gene>
    <name evidence="11" type="ORF">AAK873_05550</name>
</gene>
<organism evidence="11 12">
    <name type="scientific">Heminiphilus faecis</name>
    <dbReference type="NCBI Taxonomy" id="2601703"/>
    <lineage>
        <taxon>Bacteria</taxon>
        <taxon>Pseudomonadati</taxon>
        <taxon>Bacteroidota</taxon>
        <taxon>Bacteroidia</taxon>
        <taxon>Bacteroidales</taxon>
        <taxon>Muribaculaceae</taxon>
        <taxon>Heminiphilus</taxon>
    </lineage>
</organism>
<evidence type="ECO:0000313" key="12">
    <source>
        <dbReference type="Proteomes" id="UP001565200"/>
    </source>
</evidence>
<dbReference type="InterPro" id="IPR006685">
    <property type="entry name" value="MscS_channel_2nd"/>
</dbReference>
<dbReference type="RefSeq" id="WP_369863316.1">
    <property type="nucleotide sequence ID" value="NZ_JBCLPP010000012.1"/>
</dbReference>
<keyword evidence="12" id="KW-1185">Reference proteome</keyword>
<dbReference type="Gene3D" id="2.30.30.60">
    <property type="match status" value="1"/>
</dbReference>
<comment type="caution">
    <text evidence="11">The sequence shown here is derived from an EMBL/GenBank/DDBJ whole genome shotgun (WGS) entry which is preliminary data.</text>
</comment>
<evidence type="ECO:0000256" key="4">
    <source>
        <dbReference type="ARBA" id="ARBA00022692"/>
    </source>
</evidence>
<dbReference type="InterPro" id="IPR008910">
    <property type="entry name" value="MSC_TM_helix"/>
</dbReference>
<dbReference type="Pfam" id="PF21082">
    <property type="entry name" value="MS_channel_3rd"/>
    <property type="match status" value="1"/>
</dbReference>
<feature type="transmembrane region" description="Helical" evidence="7">
    <location>
        <begin position="59"/>
        <end position="77"/>
    </location>
</feature>
<keyword evidence="5 7" id="KW-1133">Transmembrane helix</keyword>
<dbReference type="InterPro" id="IPR011066">
    <property type="entry name" value="MscS_channel_C_sf"/>
</dbReference>
<dbReference type="EMBL" id="JBCLPP010000012">
    <property type="protein sequence ID" value="MEY8245081.1"/>
    <property type="molecule type" value="Genomic_DNA"/>
</dbReference>
<dbReference type="InterPro" id="IPR049142">
    <property type="entry name" value="MS_channel_1st"/>
</dbReference>
<dbReference type="Pfam" id="PF00924">
    <property type="entry name" value="MS_channel_2nd"/>
    <property type="match status" value="1"/>
</dbReference>
<evidence type="ECO:0000313" key="11">
    <source>
        <dbReference type="EMBL" id="MEY8245081.1"/>
    </source>
</evidence>
<keyword evidence="3" id="KW-1003">Cell membrane</keyword>
<dbReference type="PROSITE" id="PS01246">
    <property type="entry name" value="UPF0003"/>
    <property type="match status" value="1"/>
</dbReference>
<dbReference type="Gene3D" id="3.30.70.100">
    <property type="match status" value="1"/>
</dbReference>
<evidence type="ECO:0000259" key="8">
    <source>
        <dbReference type="Pfam" id="PF00924"/>
    </source>
</evidence>
<dbReference type="Pfam" id="PF05552">
    <property type="entry name" value="MS_channel_1st_1"/>
    <property type="match status" value="1"/>
</dbReference>
<evidence type="ECO:0000256" key="6">
    <source>
        <dbReference type="ARBA" id="ARBA00023136"/>
    </source>
</evidence>
<evidence type="ECO:0000256" key="7">
    <source>
        <dbReference type="SAM" id="Phobius"/>
    </source>
</evidence>
<dbReference type="Pfam" id="PF21088">
    <property type="entry name" value="MS_channel_1st"/>
    <property type="match status" value="1"/>
</dbReference>
<keyword evidence="4 7" id="KW-0812">Transmembrane</keyword>
<dbReference type="InterPro" id="IPR006686">
    <property type="entry name" value="MscS_channel_CS"/>
</dbReference>
<dbReference type="InterPro" id="IPR045275">
    <property type="entry name" value="MscS_archaea/bacteria_type"/>
</dbReference>
<dbReference type="InterPro" id="IPR011014">
    <property type="entry name" value="MscS_channel_TM-2"/>
</dbReference>
<evidence type="ECO:0000256" key="5">
    <source>
        <dbReference type="ARBA" id="ARBA00022989"/>
    </source>
</evidence>
<feature type="transmembrane region" description="Helical" evidence="7">
    <location>
        <begin position="129"/>
        <end position="159"/>
    </location>
</feature>
<dbReference type="Proteomes" id="UP001565200">
    <property type="component" value="Unassembled WGS sequence"/>
</dbReference>
<dbReference type="InterPro" id="IPR010920">
    <property type="entry name" value="LSM_dom_sf"/>
</dbReference>
<comment type="subcellular location">
    <subcellularLocation>
        <location evidence="1">Cell membrane</location>
        <topology evidence="1">Multi-pass membrane protein</topology>
    </subcellularLocation>
</comment>
<proteinExistence type="inferred from homology"/>
<feature type="domain" description="Mechanosensitive ion channel MscS C-terminal" evidence="9">
    <location>
        <begin position="307"/>
        <end position="367"/>
    </location>
</feature>
<name>A0ABV4CUL8_9BACT</name>
<evidence type="ECO:0000256" key="3">
    <source>
        <dbReference type="ARBA" id="ARBA00022475"/>
    </source>
</evidence>
<keyword evidence="6 7" id="KW-0472">Membrane</keyword>
<dbReference type="SUPFAM" id="SSF82861">
    <property type="entry name" value="Mechanosensitive channel protein MscS (YggB), transmembrane region"/>
    <property type="match status" value="1"/>
</dbReference>
<feature type="domain" description="Mechanosensitive ion channel MscS" evidence="8">
    <location>
        <begin position="146"/>
        <end position="212"/>
    </location>
</feature>
<protein>
    <submittedName>
        <fullName evidence="11">Mechanosensitive ion channel domain-containing protein</fullName>
    </submittedName>
</protein>
<dbReference type="PANTHER" id="PTHR30221:SF1">
    <property type="entry name" value="SMALL-CONDUCTANCE MECHANOSENSITIVE CHANNEL"/>
    <property type="match status" value="1"/>
</dbReference>
<sequence>MFNTQFDQLVGGAASQFAAPDNTAVSDSIAAAKTGGLKALESMSLDDLMSRMVNGLVEFAIHLAIAILVFYVGKFIITKIYKVVDAIFLRRNLDRSLATFILSLIRILLYFILIITVIGILGINTSSFLAIFASAGVAIGLALSGTLQNFAGGVLILLLKPYKIGDYIEAQGYAGSVKEIQIFSTIINTPDNKQIIIPNGPLSTSSINNYSKEDYRRVDWTVSVAYGDDVDVAIGAIKDILLSDKRVVVKYIEDDRKKAKAATAPKDEAVAVDVSPEAMRKIPWWRRMFMNRKRAVTLGQKIEAHHAEILAKMPKVNREPFVRLGNLNSSSIDLTVRAWTRAENYWDVFYTMNERFYRELPAHGLHFPFPQLDVHMDPTAK</sequence>
<feature type="transmembrane region" description="Helical" evidence="7">
    <location>
        <begin position="97"/>
        <end position="123"/>
    </location>
</feature>
<dbReference type="InterPro" id="IPR023408">
    <property type="entry name" value="MscS_beta-dom_sf"/>
</dbReference>
<dbReference type="PANTHER" id="PTHR30221">
    <property type="entry name" value="SMALL-CONDUCTANCE MECHANOSENSITIVE CHANNEL"/>
    <property type="match status" value="1"/>
</dbReference>
<dbReference type="SUPFAM" id="SSF50182">
    <property type="entry name" value="Sm-like ribonucleoproteins"/>
    <property type="match status" value="1"/>
</dbReference>